<evidence type="ECO:0000256" key="1">
    <source>
        <dbReference type="SAM" id="Phobius"/>
    </source>
</evidence>
<evidence type="ECO:0000313" key="2">
    <source>
        <dbReference type="EnsemblPlants" id="AET4Gv20215400.18"/>
    </source>
</evidence>
<keyword evidence="3" id="KW-1185">Reference proteome</keyword>
<dbReference type="Gramene" id="AET4Gv20215400.18">
    <property type="protein sequence ID" value="AET4Gv20215400.18"/>
    <property type="gene ID" value="AET4Gv20215400"/>
</dbReference>
<reference evidence="3" key="2">
    <citation type="journal article" date="2017" name="Nat. Plants">
        <title>The Aegilops tauschii genome reveals multiple impacts of transposons.</title>
        <authorList>
            <person name="Zhao G."/>
            <person name="Zou C."/>
            <person name="Li K."/>
            <person name="Wang K."/>
            <person name="Li T."/>
            <person name="Gao L."/>
            <person name="Zhang X."/>
            <person name="Wang H."/>
            <person name="Yang Z."/>
            <person name="Liu X."/>
            <person name="Jiang W."/>
            <person name="Mao L."/>
            <person name="Kong X."/>
            <person name="Jiao Y."/>
            <person name="Jia J."/>
        </authorList>
    </citation>
    <scope>NUCLEOTIDE SEQUENCE [LARGE SCALE GENOMIC DNA]</scope>
    <source>
        <strain evidence="3">cv. AL8/78</strain>
    </source>
</reference>
<dbReference type="Proteomes" id="UP000015105">
    <property type="component" value="Chromosome 4D"/>
</dbReference>
<sequence length="110" mass="12627">PNTLPLQQAVLCGYLEKAGPLWFRVVECTTLYIFNSVCSSIIYVFVNFVVLNGYSRNHFSSPISVLICLDDTRIFCEEQCTIIVLFTFIYLSIRSALVICQDFNYHGFFC</sequence>
<organism evidence="2 3">
    <name type="scientific">Aegilops tauschii subsp. strangulata</name>
    <name type="common">Goatgrass</name>
    <dbReference type="NCBI Taxonomy" id="200361"/>
    <lineage>
        <taxon>Eukaryota</taxon>
        <taxon>Viridiplantae</taxon>
        <taxon>Streptophyta</taxon>
        <taxon>Embryophyta</taxon>
        <taxon>Tracheophyta</taxon>
        <taxon>Spermatophyta</taxon>
        <taxon>Magnoliopsida</taxon>
        <taxon>Liliopsida</taxon>
        <taxon>Poales</taxon>
        <taxon>Poaceae</taxon>
        <taxon>BOP clade</taxon>
        <taxon>Pooideae</taxon>
        <taxon>Triticodae</taxon>
        <taxon>Triticeae</taxon>
        <taxon>Triticinae</taxon>
        <taxon>Aegilops</taxon>
    </lineage>
</organism>
<name>A0A453HKE7_AEGTS</name>
<keyword evidence="1" id="KW-0472">Membrane</keyword>
<reference evidence="2" key="3">
    <citation type="journal article" date="2017" name="Nature">
        <title>Genome sequence of the progenitor of the wheat D genome Aegilops tauschii.</title>
        <authorList>
            <person name="Luo M.C."/>
            <person name="Gu Y.Q."/>
            <person name="Puiu D."/>
            <person name="Wang H."/>
            <person name="Twardziok S.O."/>
            <person name="Deal K.R."/>
            <person name="Huo N."/>
            <person name="Zhu T."/>
            <person name="Wang L."/>
            <person name="Wang Y."/>
            <person name="McGuire P.E."/>
            <person name="Liu S."/>
            <person name="Long H."/>
            <person name="Ramasamy R.K."/>
            <person name="Rodriguez J.C."/>
            <person name="Van S.L."/>
            <person name="Yuan L."/>
            <person name="Wang Z."/>
            <person name="Xia Z."/>
            <person name="Xiao L."/>
            <person name="Anderson O.D."/>
            <person name="Ouyang S."/>
            <person name="Liang Y."/>
            <person name="Zimin A.V."/>
            <person name="Pertea G."/>
            <person name="Qi P."/>
            <person name="Bennetzen J.L."/>
            <person name="Dai X."/>
            <person name="Dawson M.W."/>
            <person name="Muller H.G."/>
            <person name="Kugler K."/>
            <person name="Rivarola-Duarte L."/>
            <person name="Spannagl M."/>
            <person name="Mayer K.F.X."/>
            <person name="Lu F.H."/>
            <person name="Bevan M.W."/>
            <person name="Leroy P."/>
            <person name="Li P."/>
            <person name="You F.M."/>
            <person name="Sun Q."/>
            <person name="Liu Z."/>
            <person name="Lyons E."/>
            <person name="Wicker T."/>
            <person name="Salzberg S.L."/>
            <person name="Devos K.M."/>
            <person name="Dvorak J."/>
        </authorList>
    </citation>
    <scope>NUCLEOTIDE SEQUENCE [LARGE SCALE GENOMIC DNA]</scope>
    <source>
        <strain evidence="2">cv. AL8/78</strain>
    </source>
</reference>
<protein>
    <submittedName>
        <fullName evidence="2">Uncharacterized protein</fullName>
    </submittedName>
</protein>
<reference evidence="2" key="5">
    <citation type="journal article" date="2021" name="G3 (Bethesda)">
        <title>Aegilops tauschii genome assembly Aet v5.0 features greater sequence contiguity and improved annotation.</title>
        <authorList>
            <person name="Wang L."/>
            <person name="Zhu T."/>
            <person name="Rodriguez J.C."/>
            <person name="Deal K.R."/>
            <person name="Dubcovsky J."/>
            <person name="McGuire P.E."/>
            <person name="Lux T."/>
            <person name="Spannagl M."/>
            <person name="Mayer K.F.X."/>
            <person name="Baldrich P."/>
            <person name="Meyers B.C."/>
            <person name="Huo N."/>
            <person name="Gu Y.Q."/>
            <person name="Zhou H."/>
            <person name="Devos K.M."/>
            <person name="Bennetzen J.L."/>
            <person name="Unver T."/>
            <person name="Budak H."/>
            <person name="Gulick P.J."/>
            <person name="Galiba G."/>
            <person name="Kalapos B."/>
            <person name="Nelson D.R."/>
            <person name="Li P."/>
            <person name="You F.M."/>
            <person name="Luo M.C."/>
            <person name="Dvorak J."/>
        </authorList>
    </citation>
    <scope>NUCLEOTIDE SEQUENCE [LARGE SCALE GENOMIC DNA]</scope>
    <source>
        <strain evidence="2">cv. AL8/78</strain>
    </source>
</reference>
<evidence type="ECO:0000313" key="3">
    <source>
        <dbReference type="Proteomes" id="UP000015105"/>
    </source>
</evidence>
<keyword evidence="1" id="KW-1133">Transmembrane helix</keyword>
<dbReference type="AlphaFoldDB" id="A0A453HKE7"/>
<accession>A0A453HKE7</accession>
<feature type="transmembrane region" description="Helical" evidence="1">
    <location>
        <begin position="31"/>
        <end position="51"/>
    </location>
</feature>
<keyword evidence="1" id="KW-0812">Transmembrane</keyword>
<proteinExistence type="predicted"/>
<reference evidence="3" key="1">
    <citation type="journal article" date="2014" name="Science">
        <title>Ancient hybridizations among the ancestral genomes of bread wheat.</title>
        <authorList>
            <consortium name="International Wheat Genome Sequencing Consortium,"/>
            <person name="Marcussen T."/>
            <person name="Sandve S.R."/>
            <person name="Heier L."/>
            <person name="Spannagl M."/>
            <person name="Pfeifer M."/>
            <person name="Jakobsen K.S."/>
            <person name="Wulff B.B."/>
            <person name="Steuernagel B."/>
            <person name="Mayer K.F."/>
            <person name="Olsen O.A."/>
        </authorList>
    </citation>
    <scope>NUCLEOTIDE SEQUENCE [LARGE SCALE GENOMIC DNA]</scope>
    <source>
        <strain evidence="3">cv. AL8/78</strain>
    </source>
</reference>
<reference evidence="2" key="4">
    <citation type="submission" date="2019-03" db="UniProtKB">
        <authorList>
            <consortium name="EnsemblPlants"/>
        </authorList>
    </citation>
    <scope>IDENTIFICATION</scope>
</reference>
<dbReference type="EnsemblPlants" id="AET4Gv20215400.18">
    <property type="protein sequence ID" value="AET4Gv20215400.18"/>
    <property type="gene ID" value="AET4Gv20215400"/>
</dbReference>